<gene>
    <name evidence="5" type="ORF">D3Y59_05345</name>
</gene>
<dbReference type="Pfam" id="PF13620">
    <property type="entry name" value="CarboxypepD_reg"/>
    <property type="match status" value="1"/>
</dbReference>
<evidence type="ECO:0000259" key="4">
    <source>
        <dbReference type="Pfam" id="PF14905"/>
    </source>
</evidence>
<dbReference type="OrthoDB" id="905812at2"/>
<feature type="domain" description="TonB-dependent receptor plug" evidence="3">
    <location>
        <begin position="155"/>
        <end position="233"/>
    </location>
</feature>
<reference evidence="5 6" key="1">
    <citation type="submission" date="2018-09" db="EMBL/GenBank/DDBJ databases">
        <title>Hymenobacter medium sp. nov., isolated from R2A medium.</title>
        <authorList>
            <person name="Yingchao G."/>
        </authorList>
    </citation>
    <scope>NUCLEOTIDE SEQUENCE [LARGE SCALE GENOMIC DNA]</scope>
    <source>
        <strain evidence="6">sh-6</strain>
    </source>
</reference>
<dbReference type="RefSeq" id="WP_119444113.1">
    <property type="nucleotide sequence ID" value="NZ_CP032317.1"/>
</dbReference>
<dbReference type="Proteomes" id="UP000262802">
    <property type="component" value="Chromosome"/>
</dbReference>
<organism evidence="5 6">
    <name type="scientific">Hymenobacter oligotrophus</name>
    <dbReference type="NCBI Taxonomy" id="2319843"/>
    <lineage>
        <taxon>Bacteria</taxon>
        <taxon>Pseudomonadati</taxon>
        <taxon>Bacteroidota</taxon>
        <taxon>Cytophagia</taxon>
        <taxon>Cytophagales</taxon>
        <taxon>Hymenobacteraceae</taxon>
        <taxon>Hymenobacter</taxon>
    </lineage>
</organism>
<dbReference type="PANTHER" id="PTHR40980:SF4">
    <property type="entry name" value="TONB-DEPENDENT RECEPTOR-LIKE BETA-BARREL DOMAIN-CONTAINING PROTEIN"/>
    <property type="match status" value="1"/>
</dbReference>
<proteinExistence type="predicted"/>
<evidence type="ECO:0000256" key="2">
    <source>
        <dbReference type="SAM" id="SignalP"/>
    </source>
</evidence>
<evidence type="ECO:0000256" key="1">
    <source>
        <dbReference type="SAM" id="MobiDB-lite"/>
    </source>
</evidence>
<feature type="domain" description="Outer membrane protein beta-barrel" evidence="4">
    <location>
        <begin position="405"/>
        <end position="800"/>
    </location>
</feature>
<feature type="chain" id="PRO_5017561609" evidence="2">
    <location>
        <begin position="32"/>
        <end position="828"/>
    </location>
</feature>
<feature type="signal peptide" evidence="2">
    <location>
        <begin position="1"/>
        <end position="31"/>
    </location>
</feature>
<dbReference type="InterPro" id="IPR041700">
    <property type="entry name" value="OMP_b-brl_3"/>
</dbReference>
<dbReference type="KEGG" id="hyh:D3Y59_05345"/>
<feature type="region of interest" description="Disordered" evidence="1">
    <location>
        <begin position="807"/>
        <end position="828"/>
    </location>
</feature>
<keyword evidence="6" id="KW-1185">Reference proteome</keyword>
<dbReference type="SUPFAM" id="SSF49452">
    <property type="entry name" value="Starch-binding domain-like"/>
    <property type="match status" value="1"/>
</dbReference>
<dbReference type="InterPro" id="IPR012910">
    <property type="entry name" value="Plug_dom"/>
</dbReference>
<sequence>MKLPLPYVTSLGPRVALLLLAGLATHRSVQAQNAATVSGSVRSAAGPAIDYATVTLHRAADSAVVKTEFSDDKGAFRFEQAAAGQYLISASQLGFVRQWSQPFEMAGASVQVPALSLPVSATTQLKEVKVTGQRPTFEREADRTIVNVEGSTLAAGNTALEVLRRSPNVTVDNSDNIALRGRQGVMVLIDGRRMPMTGQELADYLRALPAEQVKNIELITNPPAKYEAAGSAGIISINLKKDQRLGTNGTFTGSYGRSIYNKFNTGLSLNHRRKGVNVFGSLNASDREGIAKLDITRNFYREGDRATPGALPFRITEQQNRSPIELRSLSWKGGLDYNLGERTVIGGVVSGLTNRVVQDGTNFTTIYGPTRAQQTDRFRADNFRNSTNPNFAGNLNFRHTFKDSLGLRELTADADFARYITDRRQELRIFRDNQLGEVTLGDQDGRLTIQSAKVDYVQPLSKALRFEGGGKVSHVYSDNNVVFTDGEGNIDLGRTNRFRYDEKIYAGYVNFNYKTDKYTLQGGLRAEGTDAEGKQEVIQEGVDPDFERNYFQLFPSAALKRAFSDKHETSLSLSRRIDRPSYGQLNPFRVIIDANTRGEGNPELLPQTSYNLELTHTFKQKYSAGLSYSITDNPMVGVVRPESATSVNVVSTSNNLDKQYYYALTLTAPVEIAKWWNMYNNAVFYYSRFKGNLVGTNLNAGRMTYTLSSNHNFLIGKGWSAELNGNYQARELYGFLDVQPLGQVAAGVQKSLWDKKANLKLSVADIFFTSPVRATSAYANYVENFYQRQDSRQATLSFTYRFGNDKVAPTKRRQSGAEDEKRRAGGGS</sequence>
<dbReference type="Pfam" id="PF14905">
    <property type="entry name" value="OMP_b-brl_3"/>
    <property type="match status" value="1"/>
</dbReference>
<feature type="compositionally biased region" description="Basic and acidic residues" evidence="1">
    <location>
        <begin position="815"/>
        <end position="828"/>
    </location>
</feature>
<accession>A0A3B7R4W7</accession>
<dbReference type="SUPFAM" id="SSF56935">
    <property type="entry name" value="Porins"/>
    <property type="match status" value="1"/>
</dbReference>
<evidence type="ECO:0000259" key="3">
    <source>
        <dbReference type="Pfam" id="PF07715"/>
    </source>
</evidence>
<evidence type="ECO:0000313" key="5">
    <source>
        <dbReference type="EMBL" id="AYA36531.1"/>
    </source>
</evidence>
<dbReference type="EMBL" id="CP032317">
    <property type="protein sequence ID" value="AYA36531.1"/>
    <property type="molecule type" value="Genomic_DNA"/>
</dbReference>
<dbReference type="PANTHER" id="PTHR40980">
    <property type="entry name" value="PLUG DOMAIN-CONTAINING PROTEIN"/>
    <property type="match status" value="1"/>
</dbReference>
<dbReference type="InterPro" id="IPR013784">
    <property type="entry name" value="Carb-bd-like_fold"/>
</dbReference>
<dbReference type="Pfam" id="PF07715">
    <property type="entry name" value="Plug"/>
    <property type="match status" value="1"/>
</dbReference>
<dbReference type="Gene3D" id="2.170.130.10">
    <property type="entry name" value="TonB-dependent receptor, plug domain"/>
    <property type="match status" value="1"/>
</dbReference>
<name>A0A3B7R4W7_9BACT</name>
<keyword evidence="2" id="KW-0732">Signal</keyword>
<dbReference type="InterPro" id="IPR037066">
    <property type="entry name" value="Plug_dom_sf"/>
</dbReference>
<keyword evidence="5" id="KW-0675">Receptor</keyword>
<dbReference type="AlphaFoldDB" id="A0A3B7R4W7"/>
<dbReference type="GO" id="GO:0030246">
    <property type="term" value="F:carbohydrate binding"/>
    <property type="evidence" value="ECO:0007669"/>
    <property type="project" value="InterPro"/>
</dbReference>
<protein>
    <submittedName>
        <fullName evidence="5">TonB-dependent receptor</fullName>
    </submittedName>
</protein>
<evidence type="ECO:0000313" key="6">
    <source>
        <dbReference type="Proteomes" id="UP000262802"/>
    </source>
</evidence>